<evidence type="ECO:0000256" key="3">
    <source>
        <dbReference type="ARBA" id="ARBA00005178"/>
    </source>
</evidence>
<dbReference type="GO" id="GO:0008270">
    <property type="term" value="F:zinc ion binding"/>
    <property type="evidence" value="ECO:0007669"/>
    <property type="project" value="InterPro"/>
</dbReference>
<dbReference type="Gene3D" id="3.10.196.10">
    <property type="entry name" value="Vitamin B12-dependent methionine synthase, activation domain"/>
    <property type="match status" value="1"/>
</dbReference>
<feature type="domain" description="B12-binding" evidence="26">
    <location>
        <begin position="916"/>
        <end position="1051"/>
    </location>
</feature>
<evidence type="ECO:0000256" key="18">
    <source>
        <dbReference type="ARBA" id="ARBA00072160"/>
    </source>
</evidence>
<dbReference type="InterPro" id="IPR011005">
    <property type="entry name" value="Dihydropteroate_synth-like_sf"/>
</dbReference>
<feature type="binding site" evidence="20">
    <location>
        <position position="1309"/>
    </location>
    <ligand>
        <name>S-adenosyl-L-methionine</name>
        <dbReference type="ChEBI" id="CHEBI:59789"/>
    </ligand>
</feature>
<keyword evidence="11 19" id="KW-0479">Metal-binding</keyword>
<evidence type="ECO:0000256" key="17">
    <source>
        <dbReference type="ARBA" id="ARBA00031040"/>
    </source>
</evidence>
<evidence type="ECO:0000259" key="26">
    <source>
        <dbReference type="PROSITE" id="PS51332"/>
    </source>
</evidence>
<evidence type="ECO:0000313" key="29">
    <source>
        <dbReference type="Proteomes" id="UP000252519"/>
    </source>
</evidence>
<keyword evidence="8 19" id="KW-0846">Cobalamin</keyword>
<comment type="pathway">
    <text evidence="3">Amino-acid biosynthesis; L-methionine biosynthesis via de novo pathway; L-methionine from L-homocysteine (MetH route): step 1/1.</text>
</comment>
<dbReference type="SUPFAM" id="SSF82282">
    <property type="entry name" value="Homocysteine S-methyltransferase"/>
    <property type="match status" value="1"/>
</dbReference>
<feature type="binding site" evidence="20">
    <location>
        <position position="978"/>
    </location>
    <ligand>
        <name>methylcob(III)alamin</name>
        <dbReference type="ChEBI" id="CHEBI:28115"/>
    </ligand>
</feature>
<dbReference type="GO" id="GO:0031419">
    <property type="term" value="F:cobalamin binding"/>
    <property type="evidence" value="ECO:0007669"/>
    <property type="project" value="UniProtKB-KW"/>
</dbReference>
<feature type="binding site" evidence="19 21">
    <location>
        <position position="326"/>
    </location>
    <ligand>
        <name>Zn(2+)</name>
        <dbReference type="ChEBI" id="CHEBI:29105"/>
    </ligand>
</feature>
<dbReference type="NCBIfam" id="TIGR02082">
    <property type="entry name" value="metH"/>
    <property type="match status" value="1"/>
</dbReference>
<dbReference type="GO" id="GO:0032259">
    <property type="term" value="P:methylation"/>
    <property type="evidence" value="ECO:0007669"/>
    <property type="project" value="UniProtKB-KW"/>
</dbReference>
<dbReference type="Gene3D" id="3.20.20.330">
    <property type="entry name" value="Homocysteine-binding-like domain"/>
    <property type="match status" value="1"/>
</dbReference>
<dbReference type="STRING" id="29170.A0A368FLH8"/>
<dbReference type="Gene3D" id="1.10.288.10">
    <property type="entry name" value="Cobalamin-dependent Methionine Synthase, domain 2"/>
    <property type="match status" value="1"/>
</dbReference>
<evidence type="ECO:0000259" key="27">
    <source>
        <dbReference type="PROSITE" id="PS51337"/>
    </source>
</evidence>
<dbReference type="GO" id="GO:0008705">
    <property type="term" value="F:methionine synthase activity"/>
    <property type="evidence" value="ECO:0007669"/>
    <property type="project" value="UniProtKB-EC"/>
</dbReference>
<dbReference type="GO" id="GO:0046653">
    <property type="term" value="P:tetrahydrofolate metabolic process"/>
    <property type="evidence" value="ECO:0007669"/>
    <property type="project" value="TreeGrafter"/>
</dbReference>
<dbReference type="Gene3D" id="3.20.20.20">
    <property type="entry name" value="Dihydropteroate synthase-like"/>
    <property type="match status" value="3"/>
</dbReference>
<dbReference type="SUPFAM" id="SSF52242">
    <property type="entry name" value="Cobalamin (vitamin B12)-binding domain"/>
    <property type="match status" value="1"/>
</dbReference>
<evidence type="ECO:0000256" key="1">
    <source>
        <dbReference type="ARBA" id="ARBA00001947"/>
    </source>
</evidence>
<dbReference type="Pfam" id="PF02965">
    <property type="entry name" value="Met_synt_B12"/>
    <property type="match status" value="1"/>
</dbReference>
<evidence type="ECO:0000256" key="10">
    <source>
        <dbReference type="ARBA" id="ARBA00022691"/>
    </source>
</evidence>
<accession>A0A368FLH8</accession>
<dbReference type="SMART" id="SM01018">
    <property type="entry name" value="B12-binding_2"/>
    <property type="match status" value="1"/>
</dbReference>
<evidence type="ECO:0000256" key="4">
    <source>
        <dbReference type="ARBA" id="ARBA00010398"/>
    </source>
</evidence>
<dbReference type="UniPathway" id="UPA00051">
    <property type="reaction ID" value="UER00081"/>
</dbReference>
<dbReference type="PROSITE" id="PS51332">
    <property type="entry name" value="B12_BINDING"/>
    <property type="match status" value="1"/>
</dbReference>
<feature type="domain" description="B12-binding N-terminal" evidence="27">
    <location>
        <begin position="806"/>
        <end position="903"/>
    </location>
</feature>
<comment type="similarity">
    <text evidence="4">Belongs to the vitamin-B12 dependent methionine synthase family.</text>
</comment>
<dbReference type="PROSITE" id="PS50972">
    <property type="entry name" value="PTERIN_BINDING"/>
    <property type="match status" value="1"/>
</dbReference>
<dbReference type="Gene3D" id="1.10.1240.10">
    <property type="entry name" value="Methionine synthase domain"/>
    <property type="match status" value="1"/>
</dbReference>
<keyword evidence="15" id="KW-0170">Cobalt</keyword>
<keyword evidence="9 22" id="KW-0808">Transferase</keyword>
<feature type="binding site" evidence="19 21">
    <location>
        <position position="327"/>
    </location>
    <ligand>
        <name>Zn(2+)</name>
        <dbReference type="ChEBI" id="CHEBI:29105"/>
    </ligand>
</feature>
<proteinExistence type="inferred from homology"/>
<dbReference type="SUPFAM" id="SSF51717">
    <property type="entry name" value="Dihydropteroate synthetase-like"/>
    <property type="match status" value="1"/>
</dbReference>
<dbReference type="InterPro" id="IPR036724">
    <property type="entry name" value="Cobalamin-bd_sf"/>
</dbReference>
<dbReference type="InterPro" id="IPR050554">
    <property type="entry name" value="Met_Synthase/Corrinoid"/>
</dbReference>
<sequence length="1423" mass="157751">MGKRSAAFDEIAALAKQRIMIIDGAMGTMIQREHLEEHDFRAEVLKDHPKPLRGNNDLLSITRPDIVYKIHKLYLDAGADFIETNTFSGTTIAQADYETEHLVHEINYQSALIAKRACGDVEKETGRRCFVCGAIGPTNKTLSISPSVEKPEMRNITFKELVKAYGDQARSLLQGGVDVLLVETVFDSANAKAALFAIRGLFEDEEIMEVPVFLSGTIVDLSGRTLSGQTGEAFLVSTRQGEPSAVGLNCALGAKDMRPFIEAMSKFSDALIICYPNAEEHNTQYEFLTSSGLPNALGGYDETAEDMALALKQFAMDGLVNIVGGCCGTTPDHISAMAKALKGIAPRQPPVDPHAGNMLLSGLEPMTVGPFTNFVNIGERCNVAGSRRFCNLIKNENYEAAIDVARVQVENGAQVLDINMDDGLLDGPFAMSKFLRLIATEPDVAKGIAPRQPPVDPHAGNMLLSGLEPMTVGPFTNFVNIGERCNVAGSRRFCNLIKNENYELRNIIVSSRQHSKVYILIRCNDLILLLWPTSAQIILEAAIDVARVQVENGAQVLDINMDDGLLDGPFAMSKFLRLIATEPDVAKVPVCIDSSDFSVIIAGLESIQGKCIVNSISLKEGEKSFIERARLIRRYGAAVVVMAFDEEGQAAETLRKYEICERSYRILTEEVGFDPCDIIFDPNILTIATGMDEHANYGAYFIDATRMIRENLPGCHVSGGVSNISFSFRGMEAVREAMHSVFLYYAIKAGMDMGIVNAGALPVYEDIPKDLLILIEDLLFNRDPDATEKMLVVAQDMKKGGKKAEKTEEWRNFSVEERLKYALVKGIDTHVVEDTEEARCMTDKYPRPLNVIERPLMDGMAVVGELFGSGKMFLPQVIKSARVMKKAVAHLIPFMDKEREENIKKMGLTDDQSPYQGTMVLATVKGDVHDIGKNIVAVVLGCNNFKVVDLGVMTPCEVIIKTAIEEKADFIGCSGLITPSLDEMVHVAKEMERNGLKIPLLIGGATTSKTHTAVKIAPRYSNPVIHCLDASKSVVVCSALSDETTRDAFLADINEEYEEVRQEHYESLKERRFTAIEVARSKALHIDFDKFAPVKPSFLGRKEFVDFDLQELIPYIDWKPFFDVWQLRGKYPNRAYPRIFKDEQVGEEAKRVFDDAQRWLSKIIGEKKLRANAVIGFYEAGSQGDDIHVFENGVKTATFYGLRQQSGREHDQPHLCMSDFIKPLQNGAPTDYIGVFACSAGIGAEEYCKILEKDHDDYGSIMVKALADRLAEAFAEYLHRLVRIDLWGYSTYEDLTPADLLAVKYHGIRPAPGYPTQPDHTEKRTLWNLLKAEDNELQLTEHLAMLPAASVSGLYFASPSSSYFAVGKIDKDQARTSKSKKKDNHSNGIVEDWSQTMLHAKAPLSRKWNDGCHLSLAMKRTNN</sequence>
<dbReference type="InterPro" id="IPR003726">
    <property type="entry name" value="HCY_dom"/>
</dbReference>
<evidence type="ECO:0000256" key="15">
    <source>
        <dbReference type="ARBA" id="ARBA00023285"/>
    </source>
</evidence>
<gene>
    <name evidence="28" type="ORF">ANCCAN_21093</name>
</gene>
<dbReference type="PANTHER" id="PTHR45833">
    <property type="entry name" value="METHIONINE SYNTHASE"/>
    <property type="match status" value="1"/>
</dbReference>
<feature type="binding site" evidence="19 21">
    <location>
        <position position="250"/>
    </location>
    <ligand>
        <name>Zn(2+)</name>
        <dbReference type="ChEBI" id="CHEBI:29105"/>
    </ligand>
</feature>
<name>A0A368FLH8_ANCCA</name>
<evidence type="ECO:0000259" key="25">
    <source>
        <dbReference type="PROSITE" id="PS50974"/>
    </source>
</evidence>
<dbReference type="GO" id="GO:0050667">
    <property type="term" value="P:homocysteine metabolic process"/>
    <property type="evidence" value="ECO:0007669"/>
    <property type="project" value="TreeGrafter"/>
</dbReference>
<dbReference type="FunFam" id="1.10.1240.10:FF:000001">
    <property type="entry name" value="Methionine synthase"/>
    <property type="match status" value="1"/>
</dbReference>
<feature type="binding site" evidence="20">
    <location>
        <position position="974"/>
    </location>
    <ligand>
        <name>methylcob(III)alamin</name>
        <dbReference type="ChEBI" id="CHEBI:28115"/>
    </ligand>
</feature>
<dbReference type="PANTHER" id="PTHR45833:SF1">
    <property type="entry name" value="METHIONINE SYNTHASE"/>
    <property type="match status" value="1"/>
</dbReference>
<dbReference type="SUPFAM" id="SSF47644">
    <property type="entry name" value="Methionine synthase domain"/>
    <property type="match status" value="1"/>
</dbReference>
<dbReference type="Pfam" id="PF02574">
    <property type="entry name" value="S-methyl_trans"/>
    <property type="match status" value="1"/>
</dbReference>
<evidence type="ECO:0000256" key="16">
    <source>
        <dbReference type="ARBA" id="ARBA00030163"/>
    </source>
</evidence>
<evidence type="ECO:0000259" key="23">
    <source>
        <dbReference type="PROSITE" id="PS50970"/>
    </source>
</evidence>
<dbReference type="PROSITE" id="PS50970">
    <property type="entry name" value="HCY"/>
    <property type="match status" value="1"/>
</dbReference>
<keyword evidence="14" id="KW-0486">Methionine biosynthesis</keyword>
<dbReference type="FunFam" id="3.20.20.330:FF:000001">
    <property type="entry name" value="Methionine synthase"/>
    <property type="match status" value="1"/>
</dbReference>
<protein>
    <recommendedName>
        <fullName evidence="18">Probable methionine synthase</fullName>
        <ecNumber evidence="5">2.1.1.13</ecNumber>
    </recommendedName>
    <alternativeName>
        <fullName evidence="17">5-methyltetrahydrofolate--homocysteine methyltransferase</fullName>
    </alternativeName>
    <alternativeName>
        <fullName evidence="16">Vitamin-B12 dependent methionine synthase</fullName>
    </alternativeName>
</protein>
<evidence type="ECO:0000256" key="6">
    <source>
        <dbReference type="ARBA" id="ARBA00022603"/>
    </source>
</evidence>
<comment type="caution">
    <text evidence="28">The sequence shown here is derived from an EMBL/GenBank/DDBJ whole genome shotgun (WGS) entry which is preliminary data.</text>
</comment>
<dbReference type="CDD" id="cd00740">
    <property type="entry name" value="MeTr"/>
    <property type="match status" value="1"/>
</dbReference>
<dbReference type="InterPro" id="IPR036594">
    <property type="entry name" value="Meth_synthase_dom"/>
</dbReference>
<evidence type="ECO:0000256" key="5">
    <source>
        <dbReference type="ARBA" id="ARBA00012032"/>
    </source>
</evidence>
<evidence type="ECO:0000256" key="14">
    <source>
        <dbReference type="ARBA" id="ARBA00023167"/>
    </source>
</evidence>
<evidence type="ECO:0000256" key="21">
    <source>
        <dbReference type="PROSITE-ProRule" id="PRU00333"/>
    </source>
</evidence>
<dbReference type="PROSITE" id="PS50974">
    <property type="entry name" value="ADOMET_ACTIVATION"/>
    <property type="match status" value="1"/>
</dbReference>
<keyword evidence="10 20" id="KW-0949">S-adenosyl-L-methionine</keyword>
<dbReference type="Pfam" id="PF02310">
    <property type="entry name" value="B12-binding"/>
    <property type="match status" value="1"/>
</dbReference>
<feature type="binding site" evidence="20">
    <location>
        <begin position="926"/>
        <end position="930"/>
    </location>
    <ligand>
        <name>methylcob(III)alamin</name>
        <dbReference type="ChEBI" id="CHEBI:28115"/>
    </ligand>
</feature>
<evidence type="ECO:0000256" key="2">
    <source>
        <dbReference type="ARBA" id="ARBA00001956"/>
    </source>
</evidence>
<keyword evidence="6 22" id="KW-0489">Methyltransferase</keyword>
<feature type="domain" description="Pterin-binding" evidence="24">
    <location>
        <begin position="515"/>
        <end position="775"/>
    </location>
</feature>
<dbReference type="InterPro" id="IPR033706">
    <property type="entry name" value="Met_synthase_B12-bd"/>
</dbReference>
<dbReference type="PROSITE" id="PS51337">
    <property type="entry name" value="B12_BINDING_NTER"/>
    <property type="match status" value="1"/>
</dbReference>
<evidence type="ECO:0000256" key="7">
    <source>
        <dbReference type="ARBA" id="ARBA00022605"/>
    </source>
</evidence>
<dbReference type="FunFam" id="3.40.50.280:FF:000001">
    <property type="entry name" value="Methionine synthase"/>
    <property type="match status" value="1"/>
</dbReference>
<dbReference type="Pfam" id="PF00809">
    <property type="entry name" value="Pterin_bind"/>
    <property type="match status" value="2"/>
</dbReference>
<dbReference type="FunFam" id="3.20.20.20:FF:000002">
    <property type="entry name" value="Methionine synthase"/>
    <property type="match status" value="1"/>
</dbReference>
<organism evidence="28 29">
    <name type="scientific">Ancylostoma caninum</name>
    <name type="common">Dog hookworm</name>
    <dbReference type="NCBI Taxonomy" id="29170"/>
    <lineage>
        <taxon>Eukaryota</taxon>
        <taxon>Metazoa</taxon>
        <taxon>Ecdysozoa</taxon>
        <taxon>Nematoda</taxon>
        <taxon>Chromadorea</taxon>
        <taxon>Rhabditida</taxon>
        <taxon>Rhabditina</taxon>
        <taxon>Rhabditomorpha</taxon>
        <taxon>Strongyloidea</taxon>
        <taxon>Ancylostomatidae</taxon>
        <taxon>Ancylostomatinae</taxon>
        <taxon>Ancylostoma</taxon>
    </lineage>
</organism>
<evidence type="ECO:0000256" key="13">
    <source>
        <dbReference type="ARBA" id="ARBA00022833"/>
    </source>
</evidence>
<evidence type="ECO:0000259" key="24">
    <source>
        <dbReference type="PROSITE" id="PS50972"/>
    </source>
</evidence>
<keyword evidence="12" id="KW-0677">Repeat</keyword>
<feature type="domain" description="AdoMet activation" evidence="25">
    <location>
        <begin position="1067"/>
        <end position="1403"/>
    </location>
</feature>
<comment type="cofactor">
    <cofactor evidence="1 21">
        <name>Zn(2+)</name>
        <dbReference type="ChEBI" id="CHEBI:29105"/>
    </cofactor>
</comment>
<feature type="binding site" evidence="20">
    <location>
        <begin position="1363"/>
        <end position="1364"/>
    </location>
    <ligand>
        <name>S-adenosyl-L-methionine</name>
        <dbReference type="ChEBI" id="CHEBI:59789"/>
    </ligand>
</feature>
<feature type="binding site" description="axial binding residue" evidence="19">
    <location>
        <position position="929"/>
    </location>
    <ligand>
        <name>methylcob(III)alamin</name>
        <dbReference type="ChEBI" id="CHEBI:28115"/>
    </ligand>
    <ligandPart>
        <name>Co</name>
        <dbReference type="ChEBI" id="CHEBI:27638"/>
    </ligandPart>
</feature>
<feature type="binding site" evidence="20">
    <location>
        <position position="1117"/>
    </location>
    <ligand>
        <name>S-adenosyl-L-methionine</name>
        <dbReference type="ChEBI" id="CHEBI:59789"/>
    </ligand>
</feature>
<evidence type="ECO:0000256" key="22">
    <source>
        <dbReference type="PROSITE-ProRule" id="PRU00346"/>
    </source>
</evidence>
<dbReference type="PIRSF" id="PIRSF000381">
    <property type="entry name" value="MetH"/>
    <property type="match status" value="1"/>
</dbReference>
<evidence type="ECO:0000256" key="12">
    <source>
        <dbReference type="ARBA" id="ARBA00022737"/>
    </source>
</evidence>
<evidence type="ECO:0000256" key="11">
    <source>
        <dbReference type="ARBA" id="ARBA00022723"/>
    </source>
</evidence>
<feature type="binding site" evidence="20">
    <location>
        <position position="853"/>
    </location>
    <ligand>
        <name>methylcob(III)alamin</name>
        <dbReference type="ChEBI" id="CHEBI:28115"/>
    </ligand>
</feature>
<dbReference type="InterPro" id="IPR037010">
    <property type="entry name" value="VitB12-dep_Met_synth_activ_sf"/>
</dbReference>
<evidence type="ECO:0000256" key="19">
    <source>
        <dbReference type="PIRSR" id="PIRSR000381-1"/>
    </source>
</evidence>
<dbReference type="EC" id="2.1.1.13" evidence="5"/>
<keyword evidence="13 19" id="KW-0862">Zinc</keyword>
<evidence type="ECO:0000313" key="28">
    <source>
        <dbReference type="EMBL" id="RCN33084.1"/>
    </source>
</evidence>
<reference evidence="28 29" key="1">
    <citation type="submission" date="2014-10" db="EMBL/GenBank/DDBJ databases">
        <title>Draft genome of the hookworm Ancylostoma caninum.</title>
        <authorList>
            <person name="Mitreva M."/>
        </authorList>
    </citation>
    <scope>NUCLEOTIDE SEQUENCE [LARGE SCALE GENOMIC DNA]</scope>
    <source>
        <strain evidence="28 29">Baltimore</strain>
    </source>
</reference>
<dbReference type="InterPro" id="IPR004223">
    <property type="entry name" value="VitB12-dep_Met_synth_activ_dom"/>
</dbReference>
<dbReference type="SUPFAM" id="SSF56507">
    <property type="entry name" value="Methionine synthase activation domain-like"/>
    <property type="match status" value="1"/>
</dbReference>
<dbReference type="InterPro" id="IPR006158">
    <property type="entry name" value="Cobalamin-bd"/>
</dbReference>
<dbReference type="EMBL" id="JOJR01000976">
    <property type="protein sequence ID" value="RCN33084.1"/>
    <property type="molecule type" value="Genomic_DNA"/>
</dbReference>
<dbReference type="Gene3D" id="3.40.50.280">
    <property type="entry name" value="Cobalamin-binding domain"/>
    <property type="match status" value="1"/>
</dbReference>
<keyword evidence="29" id="KW-1185">Reference proteome</keyword>
<dbReference type="InterPro" id="IPR036589">
    <property type="entry name" value="HCY_dom_sf"/>
</dbReference>
<evidence type="ECO:0000256" key="9">
    <source>
        <dbReference type="ARBA" id="ARBA00022679"/>
    </source>
</evidence>
<comment type="cofactor">
    <cofactor evidence="2 19">
        <name>methylcob(III)alamin</name>
        <dbReference type="ChEBI" id="CHEBI:28115"/>
    </cofactor>
</comment>
<dbReference type="Proteomes" id="UP000252519">
    <property type="component" value="Unassembled WGS sequence"/>
</dbReference>
<evidence type="ECO:0000256" key="8">
    <source>
        <dbReference type="ARBA" id="ARBA00022628"/>
    </source>
</evidence>
<feature type="domain" description="Hcy-binding" evidence="23">
    <location>
        <begin position="8"/>
        <end position="341"/>
    </location>
</feature>
<dbReference type="OrthoDB" id="261426at2759"/>
<feature type="binding site" evidence="20">
    <location>
        <position position="1030"/>
    </location>
    <ligand>
        <name>methylcob(III)alamin</name>
        <dbReference type="ChEBI" id="CHEBI:28115"/>
    </ligand>
</feature>
<dbReference type="CDD" id="cd02069">
    <property type="entry name" value="methionine_synthase_B12_BD"/>
    <property type="match status" value="1"/>
</dbReference>
<dbReference type="InterPro" id="IPR011822">
    <property type="entry name" value="MetH"/>
</dbReference>
<keyword evidence="7" id="KW-0028">Amino-acid biosynthesis</keyword>
<dbReference type="Pfam" id="PF02607">
    <property type="entry name" value="B12-binding_2"/>
    <property type="match status" value="1"/>
</dbReference>
<dbReference type="InterPro" id="IPR000489">
    <property type="entry name" value="Pterin-binding_dom"/>
</dbReference>
<dbReference type="InterPro" id="IPR003759">
    <property type="entry name" value="Cbl-bd_cap"/>
</dbReference>
<evidence type="ECO:0000256" key="20">
    <source>
        <dbReference type="PIRSR" id="PIRSR000381-2"/>
    </source>
</evidence>
<dbReference type="GO" id="GO:0005829">
    <property type="term" value="C:cytosol"/>
    <property type="evidence" value="ECO:0007669"/>
    <property type="project" value="TreeGrafter"/>
</dbReference>